<gene>
    <name evidence="2" type="ORF">WJX72_004270</name>
</gene>
<feature type="region of interest" description="Disordered" evidence="1">
    <location>
        <begin position="1"/>
        <end position="21"/>
    </location>
</feature>
<protein>
    <submittedName>
        <fullName evidence="2">Uncharacterized protein</fullName>
    </submittedName>
</protein>
<dbReference type="EMBL" id="JALJOR010000002">
    <property type="protein sequence ID" value="KAK9823618.1"/>
    <property type="molecule type" value="Genomic_DNA"/>
</dbReference>
<keyword evidence="3" id="KW-1185">Reference proteome</keyword>
<dbReference type="Proteomes" id="UP001489004">
    <property type="component" value="Unassembled WGS sequence"/>
</dbReference>
<comment type="caution">
    <text evidence="2">The sequence shown here is derived from an EMBL/GenBank/DDBJ whole genome shotgun (WGS) entry which is preliminary data.</text>
</comment>
<dbReference type="AlphaFoldDB" id="A0AAW1QQY7"/>
<organism evidence="2 3">
    <name type="scientific">[Myrmecia] bisecta</name>
    <dbReference type="NCBI Taxonomy" id="41462"/>
    <lineage>
        <taxon>Eukaryota</taxon>
        <taxon>Viridiplantae</taxon>
        <taxon>Chlorophyta</taxon>
        <taxon>core chlorophytes</taxon>
        <taxon>Trebouxiophyceae</taxon>
        <taxon>Trebouxiales</taxon>
        <taxon>Trebouxiaceae</taxon>
        <taxon>Myrmecia</taxon>
    </lineage>
</organism>
<evidence type="ECO:0000313" key="2">
    <source>
        <dbReference type="EMBL" id="KAK9823618.1"/>
    </source>
</evidence>
<accession>A0AAW1QQY7</accession>
<reference evidence="2 3" key="1">
    <citation type="journal article" date="2024" name="Nat. Commun.">
        <title>Phylogenomics reveals the evolutionary origins of lichenization in chlorophyte algae.</title>
        <authorList>
            <person name="Puginier C."/>
            <person name="Libourel C."/>
            <person name="Otte J."/>
            <person name="Skaloud P."/>
            <person name="Haon M."/>
            <person name="Grisel S."/>
            <person name="Petersen M."/>
            <person name="Berrin J.G."/>
            <person name="Delaux P.M."/>
            <person name="Dal Grande F."/>
            <person name="Keller J."/>
        </authorList>
    </citation>
    <scope>NUCLEOTIDE SEQUENCE [LARGE SCALE GENOMIC DNA]</scope>
    <source>
        <strain evidence="2 3">SAG 2043</strain>
    </source>
</reference>
<name>A0AAW1QQY7_9CHLO</name>
<proteinExistence type="predicted"/>
<evidence type="ECO:0000256" key="1">
    <source>
        <dbReference type="SAM" id="MobiDB-lite"/>
    </source>
</evidence>
<sequence>MLEAGLDPSPTEVPVQSPTRNGAVDMLLDQTDHKRILRIPDPTGAAHAGSLSGRRHRLRALQLCVRYLIRVLTDRPDVRGKALDTFEAAEEEVVKAWPFEEKEFYLLLRLLRCTGRAVAQSSLRELVSHFCVVGKAMKAQALGRSVNTRFDEDYDPREVHQDSYFGLMGIVDRHHDPHIVRQLEARPAEGFGWL</sequence>
<evidence type="ECO:0000313" key="3">
    <source>
        <dbReference type="Proteomes" id="UP001489004"/>
    </source>
</evidence>